<dbReference type="InParanoid" id="A7SP84"/>
<gene>
    <name evidence="2" type="ORF">NEMVEDRAFT_v1g246534</name>
</gene>
<dbReference type="PANTHER" id="PTHR18978:SF1">
    <property type="entry name" value="GRIP1-ASSOCIATED PROTEIN 1"/>
    <property type="match status" value="1"/>
</dbReference>
<feature type="compositionally biased region" description="Polar residues" evidence="1">
    <location>
        <begin position="188"/>
        <end position="206"/>
    </location>
</feature>
<proteinExistence type="predicted"/>
<dbReference type="PANTHER" id="PTHR18978">
    <property type="entry name" value="GRIP-1 ASSOCIATED PROTEIN 1"/>
    <property type="match status" value="1"/>
</dbReference>
<feature type="region of interest" description="Disordered" evidence="1">
    <location>
        <begin position="45"/>
        <end position="113"/>
    </location>
</feature>
<organism evidence="2 3">
    <name type="scientific">Nematostella vectensis</name>
    <name type="common">Starlet sea anemone</name>
    <dbReference type="NCBI Taxonomy" id="45351"/>
    <lineage>
        <taxon>Eukaryota</taxon>
        <taxon>Metazoa</taxon>
        <taxon>Cnidaria</taxon>
        <taxon>Anthozoa</taxon>
        <taxon>Hexacorallia</taxon>
        <taxon>Actiniaria</taxon>
        <taxon>Edwardsiidae</taxon>
        <taxon>Nematostella</taxon>
    </lineage>
</organism>
<dbReference type="STRING" id="45351.A7SP84"/>
<evidence type="ECO:0000313" key="2">
    <source>
        <dbReference type="EMBL" id="EDO34482.1"/>
    </source>
</evidence>
<sequence length="237" mass="26665">MIENQSSEMSKLRQELKDKEVETRIASKKGDQLVKDLKRQFKLERKRADQLQQKLQEALSENRAKQSFDEMFNASGGYPRRNSGDSSILSHNRSDLESPDYRPPSPSSSTAGLLNEDTLELIERLADVQQEKWLLEEKVRHLEETGGALADDLDIDNLSKELESYRRLDYAGSKAQAQINNTPCNAFATPQETAGSTSAQAQTDVTTAHAEETCSVHELADEGTNRDLIQERRQQLG</sequence>
<name>A7SP84_NEMVE</name>
<dbReference type="Proteomes" id="UP000001593">
    <property type="component" value="Unassembled WGS sequence"/>
</dbReference>
<accession>A7SP84</accession>
<dbReference type="AlphaFoldDB" id="A7SP84"/>
<keyword evidence="3" id="KW-1185">Reference proteome</keyword>
<protein>
    <submittedName>
        <fullName evidence="2">Uncharacterized protein</fullName>
    </submittedName>
</protein>
<evidence type="ECO:0000256" key="1">
    <source>
        <dbReference type="SAM" id="MobiDB-lite"/>
    </source>
</evidence>
<feature type="region of interest" description="Disordered" evidence="1">
    <location>
        <begin position="1"/>
        <end position="29"/>
    </location>
</feature>
<feature type="compositionally biased region" description="Basic and acidic residues" evidence="1">
    <location>
        <begin position="10"/>
        <end position="29"/>
    </location>
</feature>
<reference evidence="2 3" key="1">
    <citation type="journal article" date="2007" name="Science">
        <title>Sea anemone genome reveals ancestral eumetazoan gene repertoire and genomic organization.</title>
        <authorList>
            <person name="Putnam N.H."/>
            <person name="Srivastava M."/>
            <person name="Hellsten U."/>
            <person name="Dirks B."/>
            <person name="Chapman J."/>
            <person name="Salamov A."/>
            <person name="Terry A."/>
            <person name="Shapiro H."/>
            <person name="Lindquist E."/>
            <person name="Kapitonov V.V."/>
            <person name="Jurka J."/>
            <person name="Genikhovich G."/>
            <person name="Grigoriev I.V."/>
            <person name="Lucas S.M."/>
            <person name="Steele R.E."/>
            <person name="Finnerty J.R."/>
            <person name="Technau U."/>
            <person name="Martindale M.Q."/>
            <person name="Rokhsar D.S."/>
        </authorList>
    </citation>
    <scope>NUCLEOTIDE SEQUENCE [LARGE SCALE GENOMIC DNA]</scope>
    <source>
        <strain evidence="3">CH2 X CH6</strain>
    </source>
</reference>
<dbReference type="EMBL" id="DS469729">
    <property type="protein sequence ID" value="EDO34482.1"/>
    <property type="molecule type" value="Genomic_DNA"/>
</dbReference>
<dbReference type="PhylomeDB" id="A7SP84"/>
<dbReference type="HOGENOM" id="CLU_1171852_0_0_1"/>
<feature type="region of interest" description="Disordered" evidence="1">
    <location>
        <begin position="218"/>
        <end position="237"/>
    </location>
</feature>
<evidence type="ECO:0000313" key="3">
    <source>
        <dbReference type="Proteomes" id="UP000001593"/>
    </source>
</evidence>
<dbReference type="InterPro" id="IPR026204">
    <property type="entry name" value="GRIPAP1"/>
</dbReference>
<feature type="region of interest" description="Disordered" evidence="1">
    <location>
        <begin position="188"/>
        <end position="212"/>
    </location>
</feature>